<dbReference type="EMBL" id="GECU01033415">
    <property type="protein sequence ID" value="JAS74291.1"/>
    <property type="molecule type" value="Transcribed_RNA"/>
</dbReference>
<accession>A0A1B6HI40</accession>
<name>A0A1B6HI40_9HEMI</name>
<protein>
    <submittedName>
        <fullName evidence="1">Uncharacterized protein</fullName>
    </submittedName>
</protein>
<sequence>CVYCRLRIRMCNRFFVQFSPRSLQRQVKFVYGAQVAEQMTAVVRFVGTKVAALGAFLSPTLVFLVPHERTFPLVASAAGTEETFVISARVRDSDIIMLQLSVLEPE</sequence>
<feature type="non-terminal residue" evidence="1">
    <location>
        <position position="106"/>
    </location>
</feature>
<reference evidence="1" key="1">
    <citation type="submission" date="2015-11" db="EMBL/GenBank/DDBJ databases">
        <title>De novo transcriptome assembly of four potential Pierce s Disease insect vectors from Arizona vineyards.</title>
        <authorList>
            <person name="Tassone E.E."/>
        </authorList>
    </citation>
    <scope>NUCLEOTIDE SEQUENCE</scope>
</reference>
<proteinExistence type="predicted"/>
<evidence type="ECO:0000313" key="1">
    <source>
        <dbReference type="EMBL" id="JAS74291.1"/>
    </source>
</evidence>
<gene>
    <name evidence="1" type="ORF">g.56561</name>
</gene>
<dbReference type="AlphaFoldDB" id="A0A1B6HI40"/>
<feature type="non-terminal residue" evidence="1">
    <location>
        <position position="1"/>
    </location>
</feature>
<organism evidence="1">
    <name type="scientific">Homalodisca liturata</name>
    <dbReference type="NCBI Taxonomy" id="320908"/>
    <lineage>
        <taxon>Eukaryota</taxon>
        <taxon>Metazoa</taxon>
        <taxon>Ecdysozoa</taxon>
        <taxon>Arthropoda</taxon>
        <taxon>Hexapoda</taxon>
        <taxon>Insecta</taxon>
        <taxon>Pterygota</taxon>
        <taxon>Neoptera</taxon>
        <taxon>Paraneoptera</taxon>
        <taxon>Hemiptera</taxon>
        <taxon>Auchenorrhyncha</taxon>
        <taxon>Membracoidea</taxon>
        <taxon>Cicadellidae</taxon>
        <taxon>Cicadellinae</taxon>
        <taxon>Proconiini</taxon>
        <taxon>Homalodisca</taxon>
    </lineage>
</organism>